<evidence type="ECO:0000313" key="5">
    <source>
        <dbReference type="EMBL" id="WFP16509.1"/>
    </source>
</evidence>
<evidence type="ECO:0000256" key="2">
    <source>
        <dbReference type="ARBA" id="ARBA00022857"/>
    </source>
</evidence>
<proteinExistence type="predicted"/>
<dbReference type="PANTHER" id="PTHR38011:SF7">
    <property type="entry name" value="2,5-DIAMINO-6-RIBOSYLAMINO-4(3H)-PYRIMIDINONE 5'-PHOSPHATE REDUCTASE"/>
    <property type="match status" value="1"/>
</dbReference>
<organism evidence="5 6">
    <name type="scientific">Citricoccus muralis</name>
    <dbReference type="NCBI Taxonomy" id="169134"/>
    <lineage>
        <taxon>Bacteria</taxon>
        <taxon>Bacillati</taxon>
        <taxon>Actinomycetota</taxon>
        <taxon>Actinomycetes</taxon>
        <taxon>Micrococcales</taxon>
        <taxon>Micrococcaceae</taxon>
        <taxon>Citricoccus</taxon>
    </lineage>
</organism>
<dbReference type="InterPro" id="IPR002734">
    <property type="entry name" value="RibDG_C"/>
</dbReference>
<evidence type="ECO:0000256" key="1">
    <source>
        <dbReference type="ARBA" id="ARBA00005104"/>
    </source>
</evidence>
<keyword evidence="2" id="KW-0521">NADP</keyword>
<evidence type="ECO:0000313" key="6">
    <source>
        <dbReference type="Proteomes" id="UP001219037"/>
    </source>
</evidence>
<accession>A0ABY8H5U2</accession>
<keyword evidence="3" id="KW-0560">Oxidoreductase</keyword>
<dbReference type="InterPro" id="IPR050765">
    <property type="entry name" value="Riboflavin_Biosynth_HTPR"/>
</dbReference>
<dbReference type="InterPro" id="IPR024072">
    <property type="entry name" value="DHFR-like_dom_sf"/>
</dbReference>
<keyword evidence="6" id="KW-1185">Reference proteome</keyword>
<dbReference type="RefSeq" id="WP_278157649.1">
    <property type="nucleotide sequence ID" value="NZ_CP121252.1"/>
</dbReference>
<protein>
    <submittedName>
        <fullName evidence="5">Pyrimidine reductase family protein</fullName>
    </submittedName>
</protein>
<sequence length="269" mass="28711">MGTKDENVRIDRLWPDPAEDLSPAQLLEHYAFPERQGEAHDWLRVNFVTSLDGAVTRGGVSGPLGTAGDEAVFELLRRQADVVMLGAGTARKEGYGAMVLDDDAVAWRRDRGMPEQPVFALVSGRLDLDPDSPIFTEAPVRPVVYTHRGGTSGAGADGGGLHAERRAALSEVADVVVVGETGLDVGLLRADLRARRLHRVHCEGGPTLFAALLAAGAVDELCLTAAPTVESGLAGRITRGTSAVPTEMELTGVLRCGNELLLRYRTRRA</sequence>
<name>A0ABY8H5U2_9MICC</name>
<dbReference type="SUPFAM" id="SSF53597">
    <property type="entry name" value="Dihydrofolate reductase-like"/>
    <property type="match status" value="1"/>
</dbReference>
<dbReference type="PANTHER" id="PTHR38011">
    <property type="entry name" value="DIHYDROFOLATE REDUCTASE FAMILY PROTEIN (AFU_ORTHOLOGUE AFUA_8G06820)"/>
    <property type="match status" value="1"/>
</dbReference>
<evidence type="ECO:0000256" key="3">
    <source>
        <dbReference type="ARBA" id="ARBA00023002"/>
    </source>
</evidence>
<gene>
    <name evidence="5" type="ORF">P8192_14200</name>
</gene>
<evidence type="ECO:0000259" key="4">
    <source>
        <dbReference type="Pfam" id="PF01872"/>
    </source>
</evidence>
<dbReference type="Gene3D" id="3.40.430.10">
    <property type="entry name" value="Dihydrofolate Reductase, subunit A"/>
    <property type="match status" value="1"/>
</dbReference>
<reference evidence="5 6" key="1">
    <citation type="submission" date="2023-04" db="EMBL/GenBank/DDBJ databases">
        <title>Funneling lignin-derived compounds into biodiesel using alkali-halophilic Citricoccus sp. P2.</title>
        <authorList>
            <person name="Luo C.-B."/>
        </authorList>
    </citation>
    <scope>NUCLEOTIDE SEQUENCE [LARGE SCALE GENOMIC DNA]</scope>
    <source>
        <strain evidence="5 6">P2</strain>
    </source>
</reference>
<feature type="domain" description="Bacterial bifunctional deaminase-reductase C-terminal" evidence="4">
    <location>
        <begin position="42"/>
        <end position="262"/>
    </location>
</feature>
<dbReference type="Pfam" id="PF01872">
    <property type="entry name" value="RibD_C"/>
    <property type="match status" value="1"/>
</dbReference>
<comment type="pathway">
    <text evidence="1">Cofactor biosynthesis; riboflavin biosynthesis.</text>
</comment>
<dbReference type="EMBL" id="CP121252">
    <property type="protein sequence ID" value="WFP16509.1"/>
    <property type="molecule type" value="Genomic_DNA"/>
</dbReference>
<dbReference type="Proteomes" id="UP001219037">
    <property type="component" value="Chromosome"/>
</dbReference>